<organism evidence="10">
    <name type="scientific">marine sediment metagenome</name>
    <dbReference type="NCBI Taxonomy" id="412755"/>
    <lineage>
        <taxon>unclassified sequences</taxon>
        <taxon>metagenomes</taxon>
        <taxon>ecological metagenomes</taxon>
    </lineage>
</organism>
<dbReference type="FunFam" id="3.40.50.12160:FF:000003">
    <property type="entry name" value="CDK5 regulatory subunit-associated protein 1"/>
    <property type="match status" value="1"/>
</dbReference>
<keyword evidence="3" id="KW-0949">S-adenosyl-L-methionine</keyword>
<evidence type="ECO:0000259" key="8">
    <source>
        <dbReference type="PROSITE" id="PS51449"/>
    </source>
</evidence>
<reference evidence="10" key="1">
    <citation type="journal article" date="2015" name="Nature">
        <title>Complex archaea that bridge the gap between prokaryotes and eukaryotes.</title>
        <authorList>
            <person name="Spang A."/>
            <person name="Saw J.H."/>
            <person name="Jorgensen S.L."/>
            <person name="Zaremba-Niedzwiedzka K."/>
            <person name="Martijn J."/>
            <person name="Lind A.E."/>
            <person name="van Eijk R."/>
            <person name="Schleper C."/>
            <person name="Guy L."/>
            <person name="Ettema T.J."/>
        </authorList>
    </citation>
    <scope>NUCLEOTIDE SEQUENCE</scope>
</reference>
<dbReference type="NCBIfam" id="TIGR00089">
    <property type="entry name" value="MiaB/RimO family radical SAM methylthiotransferase"/>
    <property type="match status" value="1"/>
</dbReference>
<evidence type="ECO:0000256" key="1">
    <source>
        <dbReference type="ARBA" id="ARBA00001966"/>
    </source>
</evidence>
<dbReference type="GO" id="GO:0005829">
    <property type="term" value="C:cytosol"/>
    <property type="evidence" value="ECO:0007669"/>
    <property type="project" value="TreeGrafter"/>
</dbReference>
<dbReference type="InterPro" id="IPR006638">
    <property type="entry name" value="Elp3/MiaA/NifB-like_rSAM"/>
</dbReference>
<dbReference type="InterPro" id="IPR006463">
    <property type="entry name" value="MiaB_methiolase"/>
</dbReference>
<comment type="cofactor">
    <cofactor evidence="1">
        <name>[4Fe-4S] cluster</name>
        <dbReference type="ChEBI" id="CHEBI:49883"/>
    </cofactor>
</comment>
<evidence type="ECO:0000256" key="3">
    <source>
        <dbReference type="ARBA" id="ARBA00022691"/>
    </source>
</evidence>
<dbReference type="FunFam" id="3.80.30.20:FF:000001">
    <property type="entry name" value="tRNA-2-methylthio-N(6)-dimethylallyladenosine synthase 2"/>
    <property type="match status" value="1"/>
</dbReference>
<dbReference type="SFLD" id="SFLDS00029">
    <property type="entry name" value="Radical_SAM"/>
    <property type="match status" value="1"/>
</dbReference>
<keyword evidence="2" id="KW-0004">4Fe-4S</keyword>
<dbReference type="Pfam" id="PF01938">
    <property type="entry name" value="TRAM"/>
    <property type="match status" value="1"/>
</dbReference>
<dbReference type="SFLD" id="SFLDF00273">
    <property type="entry name" value="(dimethylallyl)adenosine_tRNA"/>
    <property type="match status" value="1"/>
</dbReference>
<dbReference type="SMART" id="SM00729">
    <property type="entry name" value="Elp3"/>
    <property type="match status" value="1"/>
</dbReference>
<sequence length="439" mass="50006">MKNLKFYIHTFGCQMNENDSERIAGILSTAGGKISNSLEESDIIIVNTCAVRQKSEEKLYSYLGRLATFKKKKKTTIGVVGCVAQLYGSELLEKKPFIDFVLGPDNYNQISEIIQSNNEEKLNSTSWSRGYNEIPHEMTFRKSNISAYVTIMEGCNNFCSYCVVPFTRGREKCRLMQKIIQEIQCLANKGYKEIQFLGQNVNSYKDPDTGKDFSTLLKEANRVEGIEWIRFVTSNPKSFTKNIAAAMKEAQKVCHQLHLPVQSGSSSVLKRMNRGYTREDYLEKINFLRDLMPNISFSTDIIAGFPGETEEEFQETLSILEEVRINNIFSFRFSPRPLTIACQEKDTVFFEEKKRRLIEIQDLQKKIQLELNESFIGRVLKVLCSGKSKKTSHLLSGRNEGHQVVNFKSKNDVTGCFVDVRITSGGPYSLHGEAINQLD</sequence>
<dbReference type="InterPro" id="IPR023404">
    <property type="entry name" value="rSAM_horseshoe"/>
</dbReference>
<dbReference type="PROSITE" id="PS51918">
    <property type="entry name" value="RADICAL_SAM"/>
    <property type="match status" value="1"/>
</dbReference>
<dbReference type="Pfam" id="PF00919">
    <property type="entry name" value="UPF0004"/>
    <property type="match status" value="1"/>
</dbReference>
<dbReference type="InterPro" id="IPR058240">
    <property type="entry name" value="rSAM_sf"/>
</dbReference>
<feature type="domain" description="MTTase N-terminal" evidence="8">
    <location>
        <begin position="4"/>
        <end position="119"/>
    </location>
</feature>
<gene>
    <name evidence="10" type="ORF">LCGC14_0802450</name>
</gene>
<name>A0A0F9PTV6_9ZZZZ</name>
<feature type="domain" description="TRAM" evidence="7">
    <location>
        <begin position="373"/>
        <end position="436"/>
    </location>
</feature>
<dbReference type="CDD" id="cd01335">
    <property type="entry name" value="Radical_SAM"/>
    <property type="match status" value="1"/>
</dbReference>
<evidence type="ECO:0000259" key="9">
    <source>
        <dbReference type="PROSITE" id="PS51918"/>
    </source>
</evidence>
<dbReference type="GO" id="GO:0046872">
    <property type="term" value="F:metal ion binding"/>
    <property type="evidence" value="ECO:0007669"/>
    <property type="project" value="UniProtKB-KW"/>
</dbReference>
<dbReference type="InterPro" id="IPR005839">
    <property type="entry name" value="Methylthiotransferase"/>
</dbReference>
<dbReference type="InterPro" id="IPR013848">
    <property type="entry name" value="Methylthiotransferase_N"/>
</dbReference>
<comment type="caution">
    <text evidence="10">The sequence shown here is derived from an EMBL/GenBank/DDBJ whole genome shotgun (WGS) entry which is preliminary data.</text>
</comment>
<dbReference type="SFLD" id="SFLDG01082">
    <property type="entry name" value="B12-binding_domain_containing"/>
    <property type="match status" value="1"/>
</dbReference>
<evidence type="ECO:0000256" key="4">
    <source>
        <dbReference type="ARBA" id="ARBA00022723"/>
    </source>
</evidence>
<dbReference type="InterPro" id="IPR020612">
    <property type="entry name" value="Methylthiotransferase_CS"/>
</dbReference>
<proteinExistence type="inferred from homology"/>
<dbReference type="GO" id="GO:0051539">
    <property type="term" value="F:4 iron, 4 sulfur cluster binding"/>
    <property type="evidence" value="ECO:0007669"/>
    <property type="project" value="UniProtKB-KW"/>
</dbReference>
<dbReference type="PROSITE" id="PS51449">
    <property type="entry name" value="MTTASE_N"/>
    <property type="match status" value="1"/>
</dbReference>
<keyword evidence="4" id="KW-0479">Metal-binding</keyword>
<keyword evidence="5" id="KW-0408">Iron</keyword>
<dbReference type="PROSITE" id="PS50926">
    <property type="entry name" value="TRAM"/>
    <property type="match status" value="1"/>
</dbReference>
<dbReference type="Gene3D" id="3.40.50.12160">
    <property type="entry name" value="Methylthiotransferase, N-terminal domain"/>
    <property type="match status" value="1"/>
</dbReference>
<dbReference type="NCBIfam" id="TIGR01574">
    <property type="entry name" value="miaB-methiolase"/>
    <property type="match status" value="1"/>
</dbReference>
<dbReference type="PROSITE" id="PS01278">
    <property type="entry name" value="MTTASE_RADICAL"/>
    <property type="match status" value="1"/>
</dbReference>
<dbReference type="InterPro" id="IPR007197">
    <property type="entry name" value="rSAM"/>
</dbReference>
<accession>A0A0F9PTV6</accession>
<evidence type="ECO:0000256" key="6">
    <source>
        <dbReference type="ARBA" id="ARBA00023014"/>
    </source>
</evidence>
<dbReference type="PANTHER" id="PTHR43020">
    <property type="entry name" value="CDK5 REGULATORY SUBUNIT-ASSOCIATED PROTEIN 1"/>
    <property type="match status" value="1"/>
</dbReference>
<dbReference type="InterPro" id="IPR038135">
    <property type="entry name" value="Methylthiotransferase_N_sf"/>
</dbReference>
<dbReference type="Gene3D" id="3.80.30.20">
    <property type="entry name" value="tm_1862 like domain"/>
    <property type="match status" value="1"/>
</dbReference>
<dbReference type="PANTHER" id="PTHR43020:SF2">
    <property type="entry name" value="MITOCHONDRIAL TRNA METHYLTHIOTRANSFERASE CDK5RAP1"/>
    <property type="match status" value="1"/>
</dbReference>
<evidence type="ECO:0000256" key="2">
    <source>
        <dbReference type="ARBA" id="ARBA00022485"/>
    </source>
</evidence>
<dbReference type="AlphaFoldDB" id="A0A0F9PTV6"/>
<evidence type="ECO:0000313" key="10">
    <source>
        <dbReference type="EMBL" id="KKN33569.1"/>
    </source>
</evidence>
<dbReference type="SUPFAM" id="SSF102114">
    <property type="entry name" value="Radical SAM enzymes"/>
    <property type="match status" value="1"/>
</dbReference>
<dbReference type="EMBL" id="LAZR01002167">
    <property type="protein sequence ID" value="KKN33569.1"/>
    <property type="molecule type" value="Genomic_DNA"/>
</dbReference>
<protein>
    <submittedName>
        <fullName evidence="10">Uncharacterized protein</fullName>
    </submittedName>
</protein>
<keyword evidence="6" id="KW-0411">Iron-sulfur</keyword>
<dbReference type="SFLD" id="SFLDG01061">
    <property type="entry name" value="methylthiotransferase"/>
    <property type="match status" value="1"/>
</dbReference>
<dbReference type="InterPro" id="IPR002792">
    <property type="entry name" value="TRAM_dom"/>
</dbReference>
<dbReference type="GO" id="GO:0035597">
    <property type="term" value="F:tRNA-2-methylthio-N(6)-dimethylallyladenosine(37) synthase activity"/>
    <property type="evidence" value="ECO:0007669"/>
    <property type="project" value="TreeGrafter"/>
</dbReference>
<evidence type="ECO:0000259" key="7">
    <source>
        <dbReference type="PROSITE" id="PS50926"/>
    </source>
</evidence>
<feature type="domain" description="Radical SAM core" evidence="9">
    <location>
        <begin position="141"/>
        <end position="370"/>
    </location>
</feature>
<evidence type="ECO:0000256" key="5">
    <source>
        <dbReference type="ARBA" id="ARBA00023004"/>
    </source>
</evidence>
<dbReference type="Pfam" id="PF04055">
    <property type="entry name" value="Radical_SAM"/>
    <property type="match status" value="1"/>
</dbReference>
<dbReference type="HAMAP" id="MF_01864">
    <property type="entry name" value="tRNA_metthiotr_MiaB"/>
    <property type="match status" value="1"/>
</dbReference>